<gene>
    <name evidence="2" type="ORF">GA0070606_3523</name>
</gene>
<dbReference type="EMBL" id="FMHZ01000002">
    <property type="protein sequence ID" value="SCL61903.1"/>
    <property type="molecule type" value="Genomic_DNA"/>
</dbReference>
<dbReference type="Proteomes" id="UP000199001">
    <property type="component" value="Unassembled WGS sequence"/>
</dbReference>
<protein>
    <submittedName>
        <fullName evidence="2">Uncharacterized protein</fullName>
    </submittedName>
</protein>
<name>A0A1C6V6C1_9ACTN</name>
<keyword evidence="1" id="KW-0472">Membrane</keyword>
<sequence>MSTTLQKEDLAQSLKILALDVHSRVRHWPATRALAYARGLNRSWLDIASRYSSTDGPADSTVLAIRRIATYSAIHDTWTWRYILAAVGAASGIFALAGIPLLTTSLLSPQLSGGEVAGVGVLAFILSLVAIATLAPLAHIPPFSFAPLLRRMAEIGLAIVFAWWAFRGAGNELLTSLLDQENLRADEKARALAAGHSLATSIALYVGTGATIEIIWRLSGYRSPAELLSRRVHGYLPPPHIVTETYLHLIWHIHRNRAALRKRRIKKRVVTAMRFLRAEMVLDVDRCIRSYGGSRGDRDLYRARVNVFRSRLEAHEHALLDAIAPREADAVSQAMLSDVEELCAGNWPDASDQPQPSLRNRVAAFTRRVAPALALGLLGLFYHKLPMVDSNAAGTGAIQAALVTGAIALSATSDANVEGGLTNIFGRRGRDRG</sequence>
<feature type="transmembrane region" description="Helical" evidence="1">
    <location>
        <begin position="148"/>
        <end position="166"/>
    </location>
</feature>
<evidence type="ECO:0000256" key="1">
    <source>
        <dbReference type="SAM" id="Phobius"/>
    </source>
</evidence>
<evidence type="ECO:0000313" key="3">
    <source>
        <dbReference type="Proteomes" id="UP000199001"/>
    </source>
</evidence>
<reference evidence="3" key="1">
    <citation type="submission" date="2016-06" db="EMBL/GenBank/DDBJ databases">
        <authorList>
            <person name="Varghese N."/>
            <person name="Submissions Spin"/>
        </authorList>
    </citation>
    <scope>NUCLEOTIDE SEQUENCE [LARGE SCALE GENOMIC DNA]</scope>
    <source>
        <strain evidence="3">DSM 43903</strain>
    </source>
</reference>
<accession>A0A1C6V6C1</accession>
<keyword evidence="3" id="KW-1185">Reference proteome</keyword>
<dbReference type="RefSeq" id="WP_141721726.1">
    <property type="nucleotide sequence ID" value="NZ_FMHZ01000002.1"/>
</dbReference>
<dbReference type="AlphaFoldDB" id="A0A1C6V6C1"/>
<evidence type="ECO:0000313" key="2">
    <source>
        <dbReference type="EMBL" id="SCL61903.1"/>
    </source>
</evidence>
<keyword evidence="1" id="KW-0812">Transmembrane</keyword>
<proteinExistence type="predicted"/>
<organism evidence="2 3">
    <name type="scientific">Micromonospora citrea</name>
    <dbReference type="NCBI Taxonomy" id="47855"/>
    <lineage>
        <taxon>Bacteria</taxon>
        <taxon>Bacillati</taxon>
        <taxon>Actinomycetota</taxon>
        <taxon>Actinomycetes</taxon>
        <taxon>Micromonosporales</taxon>
        <taxon>Micromonosporaceae</taxon>
        <taxon>Micromonospora</taxon>
    </lineage>
</organism>
<keyword evidence="1" id="KW-1133">Transmembrane helix</keyword>
<feature type="transmembrane region" description="Helical" evidence="1">
    <location>
        <begin position="82"/>
        <end position="104"/>
    </location>
</feature>
<feature type="transmembrane region" description="Helical" evidence="1">
    <location>
        <begin position="116"/>
        <end position="136"/>
    </location>
</feature>